<proteinExistence type="predicted"/>
<dbReference type="EMBL" id="FMJB01000044">
    <property type="protein sequence ID" value="SCM67200.1"/>
    <property type="molecule type" value="Genomic_DNA"/>
</dbReference>
<dbReference type="InterPro" id="IPR026360">
    <property type="entry name" value="Xnuc_lig_assoc"/>
</dbReference>
<dbReference type="AlphaFoldDB" id="A0A1M4MXE2"/>
<dbReference type="InterPro" id="IPR050698">
    <property type="entry name" value="MBL"/>
</dbReference>
<gene>
    <name evidence="1" type="ORF">KARMA_1392</name>
</gene>
<accession>A0A1M4MXE2</accession>
<sequence length="340" mass="36830">MRADPVLTFTDRGIYCPAGDFYIDPWRPVDRALITHGHSDHSRWGHQHYMATEAAAPVMHHRLGDVAIQTTPYGAKTQIGAASVSFHPAGHIPGSAQIRIEVGGEVWVVSGDYKPEPDGLCESFELVRCHAFISECTFGLPAFKWAPQSVAAEEINGWWAANAAEGRFSLLGAYSLGKAQRLMSLLDPSIGPILTHGAVEATNEVLRAQGYPLPATTRVTGDLDVKAHTGGIVIAPPSAFGTPWAKKFGRAATGFASGWMRLRGVRRRRAADRGFVLSDHADWPGLNDTIRATGCEKVFVTHGYTEIFNQWLLSQGYDSAIVATEYTGEGADTDDVAEVD</sequence>
<dbReference type="Gene3D" id="3.60.15.10">
    <property type="entry name" value="Ribonuclease Z/Hydroxyacylglutathione hydrolase-like"/>
    <property type="match status" value="1"/>
</dbReference>
<keyword evidence="2" id="KW-1185">Reference proteome</keyword>
<evidence type="ECO:0000313" key="1">
    <source>
        <dbReference type="EMBL" id="SCM67200.1"/>
    </source>
</evidence>
<organism evidence="1 2">
    <name type="scientific">Donghicola eburneus</name>
    <dbReference type="NCBI Taxonomy" id="393278"/>
    <lineage>
        <taxon>Bacteria</taxon>
        <taxon>Pseudomonadati</taxon>
        <taxon>Pseudomonadota</taxon>
        <taxon>Alphaproteobacteria</taxon>
        <taxon>Rhodobacterales</taxon>
        <taxon>Roseobacteraceae</taxon>
        <taxon>Donghicola</taxon>
    </lineage>
</organism>
<dbReference type="PANTHER" id="PTHR11203">
    <property type="entry name" value="CLEAVAGE AND POLYADENYLATION SPECIFICITY FACTOR FAMILY MEMBER"/>
    <property type="match status" value="1"/>
</dbReference>
<name>A0A1M4MXE2_9RHOB</name>
<dbReference type="PANTHER" id="PTHR11203:SF49">
    <property type="entry name" value="BLL1145 PROTEIN"/>
    <property type="match status" value="1"/>
</dbReference>
<evidence type="ECO:0000313" key="2">
    <source>
        <dbReference type="Proteomes" id="UP000184085"/>
    </source>
</evidence>
<dbReference type="GO" id="GO:0004521">
    <property type="term" value="F:RNA endonuclease activity"/>
    <property type="evidence" value="ECO:0007669"/>
    <property type="project" value="TreeGrafter"/>
</dbReference>
<dbReference type="RefSeq" id="WP_072705844.1">
    <property type="nucleotide sequence ID" value="NZ_FMJB01000044.1"/>
</dbReference>
<protein>
    <submittedName>
        <fullName evidence="1">mRNA 3'-end processing factor</fullName>
    </submittedName>
</protein>
<reference evidence="2" key="1">
    <citation type="submission" date="2016-09" db="EMBL/GenBank/DDBJ databases">
        <authorList>
            <person name="Wibberg D."/>
        </authorList>
    </citation>
    <scope>NUCLEOTIDE SEQUENCE [LARGE SCALE GENOMIC DNA]</scope>
</reference>
<dbReference type="Proteomes" id="UP000184085">
    <property type="component" value="Unassembled WGS sequence"/>
</dbReference>
<dbReference type="NCBIfam" id="TIGR04122">
    <property type="entry name" value="Xnuc_lig_assoc"/>
    <property type="match status" value="1"/>
</dbReference>
<dbReference type="InterPro" id="IPR036866">
    <property type="entry name" value="RibonucZ/Hydroxyglut_hydro"/>
</dbReference>
<dbReference type="SUPFAM" id="SSF56281">
    <property type="entry name" value="Metallo-hydrolase/oxidoreductase"/>
    <property type="match status" value="1"/>
</dbReference>